<evidence type="ECO:0000313" key="2">
    <source>
        <dbReference type="Proteomes" id="UP000318053"/>
    </source>
</evidence>
<proteinExistence type="predicted"/>
<keyword evidence="2" id="KW-1185">Reference proteome</keyword>
<organism evidence="1 2">
    <name type="scientific">Allorhodopirellula solitaria</name>
    <dbReference type="NCBI Taxonomy" id="2527987"/>
    <lineage>
        <taxon>Bacteria</taxon>
        <taxon>Pseudomonadati</taxon>
        <taxon>Planctomycetota</taxon>
        <taxon>Planctomycetia</taxon>
        <taxon>Pirellulales</taxon>
        <taxon>Pirellulaceae</taxon>
        <taxon>Allorhodopirellula</taxon>
    </lineage>
</organism>
<sequence>MFLQKPVVVITSSSDLTAATSGELTDLSVTLRNTSNRDINIIGSSLECNCHLGIALPAKLPSGQVLCVPFKSKIGRAFESTTKPVYFYLDHPEQISVKIQVVGTFPAH</sequence>
<accession>A0A5C5YK92</accession>
<name>A0A5C5YK92_9BACT</name>
<reference evidence="1 2" key="1">
    <citation type="submission" date="2019-02" db="EMBL/GenBank/DDBJ databases">
        <title>Deep-cultivation of Planctomycetes and their phenomic and genomic characterization uncovers novel biology.</title>
        <authorList>
            <person name="Wiegand S."/>
            <person name="Jogler M."/>
            <person name="Boedeker C."/>
            <person name="Pinto D."/>
            <person name="Vollmers J."/>
            <person name="Rivas-Marin E."/>
            <person name="Kohn T."/>
            <person name="Peeters S.H."/>
            <person name="Heuer A."/>
            <person name="Rast P."/>
            <person name="Oberbeckmann S."/>
            <person name="Bunk B."/>
            <person name="Jeske O."/>
            <person name="Meyerdierks A."/>
            <person name="Storesund J.E."/>
            <person name="Kallscheuer N."/>
            <person name="Luecker S."/>
            <person name="Lage O.M."/>
            <person name="Pohl T."/>
            <person name="Merkel B.J."/>
            <person name="Hornburger P."/>
            <person name="Mueller R.-W."/>
            <person name="Bruemmer F."/>
            <person name="Labrenz M."/>
            <person name="Spormann A.M."/>
            <person name="Op Den Camp H."/>
            <person name="Overmann J."/>
            <person name="Amann R."/>
            <person name="Jetten M.S.M."/>
            <person name="Mascher T."/>
            <person name="Medema M.H."/>
            <person name="Devos D.P."/>
            <person name="Kaster A.-K."/>
            <person name="Ovreas L."/>
            <person name="Rohde M."/>
            <person name="Galperin M.Y."/>
            <person name="Jogler C."/>
        </authorList>
    </citation>
    <scope>NUCLEOTIDE SEQUENCE [LARGE SCALE GENOMIC DNA]</scope>
    <source>
        <strain evidence="1 2">CA85</strain>
    </source>
</reference>
<evidence type="ECO:0008006" key="3">
    <source>
        <dbReference type="Google" id="ProtNLM"/>
    </source>
</evidence>
<protein>
    <recommendedName>
        <fullName evidence="3">DUF1573 domain-containing protein</fullName>
    </recommendedName>
</protein>
<comment type="caution">
    <text evidence="1">The sequence shown here is derived from an EMBL/GenBank/DDBJ whole genome shotgun (WGS) entry which is preliminary data.</text>
</comment>
<gene>
    <name evidence="1" type="ORF">CA85_05740</name>
</gene>
<dbReference type="AlphaFoldDB" id="A0A5C5YK92"/>
<evidence type="ECO:0000313" key="1">
    <source>
        <dbReference type="EMBL" id="TWT75284.1"/>
    </source>
</evidence>
<dbReference type="Proteomes" id="UP000318053">
    <property type="component" value="Unassembled WGS sequence"/>
</dbReference>
<dbReference type="EMBL" id="SJPK01000001">
    <property type="protein sequence ID" value="TWT75284.1"/>
    <property type="molecule type" value="Genomic_DNA"/>
</dbReference>